<evidence type="ECO:0000313" key="2">
    <source>
        <dbReference type="EnsemblPlants" id="Bo8g050560.1"/>
    </source>
</evidence>
<dbReference type="Gramene" id="Bo8g050560.1">
    <property type="protein sequence ID" value="Bo8g050560.1"/>
    <property type="gene ID" value="Bo8g050560"/>
</dbReference>
<dbReference type="Proteomes" id="UP000032141">
    <property type="component" value="Chromosome C8"/>
</dbReference>
<dbReference type="PANTHER" id="PTHR46153:SF11">
    <property type="entry name" value="ACYL CARRIER PROTEIN 4, CHLOROPLASTIC"/>
    <property type="match status" value="1"/>
</dbReference>
<dbReference type="EnsemblPlants" id="Bo8g050560.1">
    <property type="protein sequence ID" value="Bo8g050560.1"/>
    <property type="gene ID" value="Bo8g050560"/>
</dbReference>
<protein>
    <recommendedName>
        <fullName evidence="1">Carrier domain-containing protein</fullName>
    </recommendedName>
</protein>
<sequence>MALEKKFDISVEETDAQNITTIQEAADLIEDLVQKKPAAQTVCYISFSGSYDWMRQLTEAVPL</sequence>
<dbReference type="InterPro" id="IPR036736">
    <property type="entry name" value="ACP-like_sf"/>
</dbReference>
<dbReference type="InterPro" id="IPR044813">
    <property type="entry name" value="ACP_chloroplastic"/>
</dbReference>
<reference evidence="2 3" key="1">
    <citation type="journal article" date="2014" name="Genome Biol.">
        <title>Transcriptome and methylome profiling reveals relics of genome dominance in the mesopolyploid Brassica oleracea.</title>
        <authorList>
            <person name="Parkin I.A."/>
            <person name="Koh C."/>
            <person name="Tang H."/>
            <person name="Robinson S.J."/>
            <person name="Kagale S."/>
            <person name="Clarke W.E."/>
            <person name="Town C.D."/>
            <person name="Nixon J."/>
            <person name="Krishnakumar V."/>
            <person name="Bidwell S.L."/>
            <person name="Denoeud F."/>
            <person name="Belcram H."/>
            <person name="Links M.G."/>
            <person name="Just J."/>
            <person name="Clarke C."/>
            <person name="Bender T."/>
            <person name="Huebert T."/>
            <person name="Mason A.S."/>
            <person name="Pires J.C."/>
            <person name="Barker G."/>
            <person name="Moore J."/>
            <person name="Walley P.G."/>
            <person name="Manoli S."/>
            <person name="Batley J."/>
            <person name="Edwards D."/>
            <person name="Nelson M.N."/>
            <person name="Wang X."/>
            <person name="Paterson A.H."/>
            <person name="King G."/>
            <person name="Bancroft I."/>
            <person name="Chalhoub B."/>
            <person name="Sharpe A.G."/>
        </authorList>
    </citation>
    <scope>NUCLEOTIDE SEQUENCE</scope>
    <source>
        <strain evidence="2 3">cv. TO1000</strain>
    </source>
</reference>
<evidence type="ECO:0000313" key="3">
    <source>
        <dbReference type="Proteomes" id="UP000032141"/>
    </source>
</evidence>
<reference evidence="2" key="2">
    <citation type="submission" date="2015-03" db="UniProtKB">
        <authorList>
            <consortium name="EnsemblPlants"/>
        </authorList>
    </citation>
    <scope>IDENTIFICATION</scope>
</reference>
<dbReference type="eggNOG" id="KOG1748">
    <property type="taxonomic scope" value="Eukaryota"/>
</dbReference>
<feature type="domain" description="Carrier" evidence="1">
    <location>
        <begin position="1"/>
        <end position="33"/>
    </location>
</feature>
<dbReference type="HOGENOM" id="CLU_2888881_0_0_1"/>
<proteinExistence type="predicted"/>
<dbReference type="PROSITE" id="PS50075">
    <property type="entry name" value="CARRIER"/>
    <property type="match status" value="1"/>
</dbReference>
<dbReference type="AlphaFoldDB" id="A0A0D3DMT3"/>
<dbReference type="PANTHER" id="PTHR46153">
    <property type="entry name" value="ACYL CARRIER PROTEIN"/>
    <property type="match status" value="1"/>
</dbReference>
<evidence type="ECO:0000259" key="1">
    <source>
        <dbReference type="PROSITE" id="PS50075"/>
    </source>
</evidence>
<dbReference type="GO" id="GO:0000036">
    <property type="term" value="F:acyl carrier activity"/>
    <property type="evidence" value="ECO:0007669"/>
    <property type="project" value="InterPro"/>
</dbReference>
<keyword evidence="3" id="KW-1185">Reference proteome</keyword>
<dbReference type="Gene3D" id="1.10.1200.10">
    <property type="entry name" value="ACP-like"/>
    <property type="match status" value="1"/>
</dbReference>
<name>A0A0D3DMT3_BRAOL</name>
<accession>A0A0D3DMT3</accession>
<dbReference type="SUPFAM" id="SSF47336">
    <property type="entry name" value="ACP-like"/>
    <property type="match status" value="1"/>
</dbReference>
<dbReference type="STRING" id="109376.A0A0D3DMT3"/>
<organism evidence="2 3">
    <name type="scientific">Brassica oleracea var. oleracea</name>
    <dbReference type="NCBI Taxonomy" id="109376"/>
    <lineage>
        <taxon>Eukaryota</taxon>
        <taxon>Viridiplantae</taxon>
        <taxon>Streptophyta</taxon>
        <taxon>Embryophyta</taxon>
        <taxon>Tracheophyta</taxon>
        <taxon>Spermatophyta</taxon>
        <taxon>Magnoliopsida</taxon>
        <taxon>eudicotyledons</taxon>
        <taxon>Gunneridae</taxon>
        <taxon>Pentapetalae</taxon>
        <taxon>rosids</taxon>
        <taxon>malvids</taxon>
        <taxon>Brassicales</taxon>
        <taxon>Brassicaceae</taxon>
        <taxon>Brassiceae</taxon>
        <taxon>Brassica</taxon>
    </lineage>
</organism>
<dbReference type="InterPro" id="IPR009081">
    <property type="entry name" value="PP-bd_ACP"/>
</dbReference>